<name>A0ABQ2LSU3_9MICC</name>
<reference evidence="6" key="1">
    <citation type="journal article" date="2019" name="Int. J. Syst. Evol. Microbiol.">
        <title>The Global Catalogue of Microorganisms (GCM) 10K type strain sequencing project: providing services to taxonomists for standard genome sequencing and annotation.</title>
        <authorList>
            <consortium name="The Broad Institute Genomics Platform"/>
            <consortium name="The Broad Institute Genome Sequencing Center for Infectious Disease"/>
            <person name="Wu L."/>
            <person name="Ma J."/>
        </authorList>
    </citation>
    <scope>NUCLEOTIDE SEQUENCE [LARGE SCALE GENOMIC DNA]</scope>
    <source>
        <strain evidence="6">CGMCC 1.7064</strain>
    </source>
</reference>
<feature type="chain" id="PRO_5046613275" description="Htaa domain-containing protein" evidence="3">
    <location>
        <begin position="34"/>
        <end position="729"/>
    </location>
</feature>
<feature type="compositionally biased region" description="Gly residues" evidence="1">
    <location>
        <begin position="459"/>
        <end position="471"/>
    </location>
</feature>
<feature type="domain" description="Htaa" evidence="4">
    <location>
        <begin position="503"/>
        <end position="660"/>
    </location>
</feature>
<dbReference type="Proteomes" id="UP000642509">
    <property type="component" value="Unassembled WGS sequence"/>
</dbReference>
<evidence type="ECO:0000259" key="4">
    <source>
        <dbReference type="Pfam" id="PF04213"/>
    </source>
</evidence>
<dbReference type="NCBIfam" id="TIGR01167">
    <property type="entry name" value="LPXTG_anchor"/>
    <property type="match status" value="1"/>
</dbReference>
<dbReference type="InterPro" id="IPR007331">
    <property type="entry name" value="Htaa"/>
</dbReference>
<comment type="caution">
    <text evidence="5">The sequence shown here is derived from an EMBL/GenBank/DDBJ whole genome shotgun (WGS) entry which is preliminary data.</text>
</comment>
<keyword evidence="2" id="KW-0472">Membrane</keyword>
<feature type="signal peptide" evidence="3">
    <location>
        <begin position="1"/>
        <end position="33"/>
    </location>
</feature>
<evidence type="ECO:0000256" key="2">
    <source>
        <dbReference type="SAM" id="Phobius"/>
    </source>
</evidence>
<sequence>MKTPIHRRVLRWVAMATAVLLASFGLTALPASAAPTVSITEAPDGGGQVTVSGAGFSAEAPGIYLGIGPSGLPGFYQGSGSLLEDQTVYVSPTAEVGDSEMGRTERMQADGTFTFTTTLPTEPEGGLAAYTSKAHGQGFADPSQNSITPITYAEPAPAAPPALTATEVPAAGGEFAVTGTNFSTEGPGVYLGVAPTSAGGFYAAANSGAISQADTVYVPAARISAEGSFTATLTAPAGDGTSYSVFSSKAHGQGVGDPSQDASVVLEFAPAPTPEPTPEPTPTPTDGPSTPAPTPTDEPSTPAPDNGAPRVTASAPDNDTVTVKGAGFSTAAPGIYVGLGEAGQAGFYQASSAGVLVEGQTVAVATEYENGSIDMGRTAKLNADGSFSLSVTLPSGADASDYAIYTSKAHGQGRTDTSQDVIVRLSDTAPSEGSGTPGAGEDNSGATPAPAPTSPNASGGQGTGGGNGTVTGNGSDNTDGQPGASDTKPVYQTVCAANEVSGATLNWGLKSSFRNYIRGGIAQGGWTLGGGASYAGSAFTFGGGNGSYAKDSRTGTVTFGGSVHFTGHDGVLDMNLSNLRFKQTSPSSAVIIADVTSSSMEGDGFSRSNVTFATVNTSNLSVGQNSVSLNGASATLTAAGAEAFAGFYEAGTALDPISLTLPLGEGTDCQQVLVKDGTGQYATGQEPGSVQLASTGAETTGLIAAGGGLLALGALALVLARRQQGSHAA</sequence>
<dbReference type="Pfam" id="PF04213">
    <property type="entry name" value="HtaA"/>
    <property type="match status" value="1"/>
</dbReference>
<keyword evidence="2" id="KW-0812">Transmembrane</keyword>
<gene>
    <name evidence="5" type="ORF">GCM10010977_07690</name>
</gene>
<keyword evidence="2" id="KW-1133">Transmembrane helix</keyword>
<evidence type="ECO:0000256" key="3">
    <source>
        <dbReference type="SAM" id="SignalP"/>
    </source>
</evidence>
<evidence type="ECO:0000313" key="5">
    <source>
        <dbReference type="EMBL" id="GGO42282.1"/>
    </source>
</evidence>
<accession>A0ABQ2LSU3</accession>
<feature type="region of interest" description="Disordered" evidence="1">
    <location>
        <begin position="427"/>
        <end position="487"/>
    </location>
</feature>
<protein>
    <recommendedName>
        <fullName evidence="4">Htaa domain-containing protein</fullName>
    </recommendedName>
</protein>
<feature type="region of interest" description="Disordered" evidence="1">
    <location>
        <begin position="269"/>
        <end position="319"/>
    </location>
</feature>
<organism evidence="5 6">
    <name type="scientific">Citricoccus zhacaiensis</name>
    <dbReference type="NCBI Taxonomy" id="489142"/>
    <lineage>
        <taxon>Bacteria</taxon>
        <taxon>Bacillati</taxon>
        <taxon>Actinomycetota</taxon>
        <taxon>Actinomycetes</taxon>
        <taxon>Micrococcales</taxon>
        <taxon>Micrococcaceae</taxon>
        <taxon>Citricoccus</taxon>
    </lineage>
</organism>
<dbReference type="RefSeq" id="WP_188804411.1">
    <property type="nucleotide sequence ID" value="NZ_BAAAOU010000001.1"/>
</dbReference>
<evidence type="ECO:0000256" key="1">
    <source>
        <dbReference type="SAM" id="MobiDB-lite"/>
    </source>
</evidence>
<feature type="compositionally biased region" description="Low complexity" evidence="1">
    <location>
        <begin position="443"/>
        <end position="458"/>
    </location>
</feature>
<keyword evidence="3" id="KW-0732">Signal</keyword>
<dbReference type="EMBL" id="BMLQ01000002">
    <property type="protein sequence ID" value="GGO42282.1"/>
    <property type="molecule type" value="Genomic_DNA"/>
</dbReference>
<evidence type="ECO:0000313" key="6">
    <source>
        <dbReference type="Proteomes" id="UP000642509"/>
    </source>
</evidence>
<keyword evidence="6" id="KW-1185">Reference proteome</keyword>
<proteinExistence type="predicted"/>
<feature type="transmembrane region" description="Helical" evidence="2">
    <location>
        <begin position="701"/>
        <end position="720"/>
    </location>
</feature>
<dbReference type="Gene3D" id="2.60.40.230">
    <property type="entry name" value="Neocarzinostatin-like"/>
    <property type="match status" value="1"/>
</dbReference>
<feature type="compositionally biased region" description="Pro residues" evidence="1">
    <location>
        <begin position="271"/>
        <end position="296"/>
    </location>
</feature>